<evidence type="ECO:0000313" key="10">
    <source>
        <dbReference type="Proteomes" id="UP001142055"/>
    </source>
</evidence>
<dbReference type="Gene3D" id="3.20.20.10">
    <property type="entry name" value="Alanine racemase"/>
    <property type="match status" value="1"/>
</dbReference>
<dbReference type="FunFam" id="3.20.20.10:FF:000003">
    <property type="entry name" value="Diaminopimelate decarboxylase"/>
    <property type="match status" value="1"/>
</dbReference>
<proteinExistence type="inferred from homology"/>
<dbReference type="PRINTS" id="PR01179">
    <property type="entry name" value="ODADCRBXLASE"/>
</dbReference>
<evidence type="ECO:0000259" key="7">
    <source>
        <dbReference type="Pfam" id="PF00278"/>
    </source>
</evidence>
<keyword evidence="10" id="KW-1185">Reference proteome</keyword>
<dbReference type="InterPro" id="IPR029066">
    <property type="entry name" value="PLP-binding_barrel"/>
</dbReference>
<dbReference type="Proteomes" id="UP001142055">
    <property type="component" value="Chromosome 2"/>
</dbReference>
<accession>A0A9Q0M5T5</accession>
<dbReference type="InterPro" id="IPR000183">
    <property type="entry name" value="Orn/DAP/Arg_de-COase"/>
</dbReference>
<dbReference type="HAMAP" id="MF_02120">
    <property type="entry name" value="LysA"/>
    <property type="match status" value="1"/>
</dbReference>
<dbReference type="PANTHER" id="PTHR43727:SF2">
    <property type="entry name" value="GROUP IV DECARBOXYLASE"/>
    <property type="match status" value="1"/>
</dbReference>
<evidence type="ECO:0000256" key="2">
    <source>
        <dbReference type="ARBA" id="ARBA00022793"/>
    </source>
</evidence>
<evidence type="ECO:0000256" key="1">
    <source>
        <dbReference type="ARBA" id="ARBA00001933"/>
    </source>
</evidence>
<keyword evidence="3 5" id="KW-0663">Pyridoxal phosphate</keyword>
<dbReference type="Gene3D" id="2.40.37.10">
    <property type="entry name" value="Lyase, Ornithine Decarboxylase, Chain A, domain 1"/>
    <property type="match status" value="1"/>
</dbReference>
<dbReference type="InterPro" id="IPR002986">
    <property type="entry name" value="DAP_deCOOHase_LysA"/>
</dbReference>
<evidence type="ECO:0000256" key="4">
    <source>
        <dbReference type="ARBA" id="ARBA00023239"/>
    </source>
</evidence>
<feature type="modified residue" description="N6-(pyridoxal phosphate)lysine" evidence="5">
    <location>
        <position position="102"/>
    </location>
</feature>
<sequence length="524" mass="58366">MTEETGFIGQIRRLSRRLSGTLLSADARDVKAYYNRNDNRKDIFTFDNEDQMKVGGIVLKELAEEYDTPLYVYDANRLIDNYYLYLGSLKNVKNFMLCYAVKANPNLALLNMFYKLGAGFDVVSGGEISRCLAAGVDPSRIIFSGCGKSMEEIELAVKSDVQCINVESWGELDRIEMIANRYNKIQDISIRVNPDLNLDGHSHSNTSTSSGHKFGVPIGEALEIYSRAKASANLKIKGISCHLNSNINQIEPFIEARDKLLQLADELRQESRICVEHINLGGGFAAQIETNIDTPDIPQLVERLAKPITDRGLKLVLEPGRSLVSDAGVLLTKVEYIKTAHRELSGTTSPRSGSFISGTSPLNTSRSHPLSRTKTFAIVDAGFNDFSRTALYGQQHNIVPIHANRQEPSSPGLPTEFKYDIAGPICETTDVFYKDLTLNHKLQPGDYLIIADTGAYGSSMSNNYNTRNKVAEVLITDCHPVLIRERQRYEEQFAKEKIVPDLKLKSLNVLTEVESQEDLTNNNA</sequence>
<protein>
    <recommendedName>
        <fullName evidence="11">Diaminopimelate decarboxylase</fullName>
    </recommendedName>
</protein>
<dbReference type="OrthoDB" id="5034579at2759"/>
<dbReference type="PANTHER" id="PTHR43727">
    <property type="entry name" value="DIAMINOPIMELATE DECARBOXYLASE"/>
    <property type="match status" value="1"/>
</dbReference>
<evidence type="ECO:0000256" key="5">
    <source>
        <dbReference type="PIRSR" id="PIRSR600183-50"/>
    </source>
</evidence>
<feature type="active site" description="Proton donor" evidence="5">
    <location>
        <position position="426"/>
    </location>
</feature>
<dbReference type="EMBL" id="JAPWDV010000002">
    <property type="protein sequence ID" value="KAJ6219931.1"/>
    <property type="molecule type" value="Genomic_DNA"/>
</dbReference>
<dbReference type="GO" id="GO:0008836">
    <property type="term" value="F:diaminopimelate decarboxylase activity"/>
    <property type="evidence" value="ECO:0007669"/>
    <property type="project" value="InterPro"/>
</dbReference>
<comment type="caution">
    <text evidence="9">The sequence shown here is derived from an EMBL/GenBank/DDBJ whole genome shotgun (WGS) entry which is preliminary data.</text>
</comment>
<dbReference type="OMA" id="HGNAKSP"/>
<dbReference type="AlphaFoldDB" id="A0A9Q0M5T5"/>
<dbReference type="InterPro" id="IPR022643">
    <property type="entry name" value="De-COase2_C"/>
</dbReference>
<dbReference type="PRINTS" id="PR01181">
    <property type="entry name" value="DAPDCRBXLASE"/>
</dbReference>
<evidence type="ECO:0000313" key="9">
    <source>
        <dbReference type="EMBL" id="KAJ6219931.1"/>
    </source>
</evidence>
<dbReference type="GO" id="GO:0009089">
    <property type="term" value="P:lysine biosynthetic process via diaminopimelate"/>
    <property type="evidence" value="ECO:0007669"/>
    <property type="project" value="InterPro"/>
</dbReference>
<dbReference type="Pfam" id="PF02784">
    <property type="entry name" value="Orn_Arg_deC_N"/>
    <property type="match status" value="1"/>
</dbReference>
<dbReference type="SUPFAM" id="SSF51419">
    <property type="entry name" value="PLP-binding barrel"/>
    <property type="match status" value="1"/>
</dbReference>
<dbReference type="Pfam" id="PF00278">
    <property type="entry name" value="Orn_DAP_Arg_deC"/>
    <property type="match status" value="1"/>
</dbReference>
<evidence type="ECO:0000256" key="3">
    <source>
        <dbReference type="ARBA" id="ARBA00022898"/>
    </source>
</evidence>
<feature type="domain" description="Orn/DAP/Arg decarboxylase 2 N-terminal" evidence="8">
    <location>
        <begin position="90"/>
        <end position="325"/>
    </location>
</feature>
<dbReference type="InterPro" id="IPR009006">
    <property type="entry name" value="Ala_racemase/Decarboxylase_C"/>
</dbReference>
<evidence type="ECO:0000259" key="8">
    <source>
        <dbReference type="Pfam" id="PF02784"/>
    </source>
</evidence>
<evidence type="ECO:0000256" key="6">
    <source>
        <dbReference type="SAM" id="MobiDB-lite"/>
    </source>
</evidence>
<organism evidence="9 10">
    <name type="scientific">Blomia tropicalis</name>
    <name type="common">Mite</name>
    <dbReference type="NCBI Taxonomy" id="40697"/>
    <lineage>
        <taxon>Eukaryota</taxon>
        <taxon>Metazoa</taxon>
        <taxon>Ecdysozoa</taxon>
        <taxon>Arthropoda</taxon>
        <taxon>Chelicerata</taxon>
        <taxon>Arachnida</taxon>
        <taxon>Acari</taxon>
        <taxon>Acariformes</taxon>
        <taxon>Sarcoptiformes</taxon>
        <taxon>Astigmata</taxon>
        <taxon>Glycyphagoidea</taxon>
        <taxon>Echimyopodidae</taxon>
        <taxon>Blomia</taxon>
    </lineage>
</organism>
<comment type="cofactor">
    <cofactor evidence="1 5">
        <name>pyridoxal 5'-phosphate</name>
        <dbReference type="ChEBI" id="CHEBI:597326"/>
    </cofactor>
</comment>
<feature type="domain" description="Orn/DAP/Arg decarboxylase 2 C-terminal" evidence="7">
    <location>
        <begin position="71"/>
        <end position="454"/>
    </location>
</feature>
<gene>
    <name evidence="9" type="ORF">RDWZM_005743</name>
</gene>
<keyword evidence="2" id="KW-0210">Decarboxylase</keyword>
<name>A0A9Q0M5T5_BLOTA</name>
<dbReference type="InterPro" id="IPR022644">
    <property type="entry name" value="De-COase2_N"/>
</dbReference>
<evidence type="ECO:0008006" key="11">
    <source>
        <dbReference type="Google" id="ProtNLM"/>
    </source>
</evidence>
<reference evidence="9" key="1">
    <citation type="submission" date="2022-12" db="EMBL/GenBank/DDBJ databases">
        <title>Genome assemblies of Blomia tropicalis.</title>
        <authorList>
            <person name="Cui Y."/>
        </authorList>
    </citation>
    <scope>NUCLEOTIDE SEQUENCE</scope>
    <source>
        <tissue evidence="9">Adult mites</tissue>
    </source>
</reference>
<dbReference type="SUPFAM" id="SSF50621">
    <property type="entry name" value="Alanine racemase C-terminal domain-like"/>
    <property type="match status" value="1"/>
</dbReference>
<keyword evidence="4" id="KW-0456">Lyase</keyword>
<feature type="region of interest" description="Disordered" evidence="6">
    <location>
        <begin position="345"/>
        <end position="368"/>
    </location>
</feature>
<dbReference type="CDD" id="cd06828">
    <property type="entry name" value="PLPDE_III_DapDC"/>
    <property type="match status" value="1"/>
</dbReference>